<evidence type="ECO:0000256" key="1">
    <source>
        <dbReference type="SAM" id="Coils"/>
    </source>
</evidence>
<sequence>MSRIKIHALKKNSLTCESYQNYLHHFLNPSLHLKIDKTSQFSKQSSEVHELLKRIKDANEYDDDFFLAAQKFINKTYWTTENLANSTIALDNSSQNYCLNFNDSTANSVNGITDDMLRQSPPIIDQQQVINIFCNGNQGYKKYITKKNYDTIEDTIGLANHYCEDLFSIIFEQIRLFANARESQEQNSNLLSQNKVLQIKNNEVEERNRALGTDITNLKLKNKETKECNCILETENTNLRVNNKEAEERNHALGKDITKLKVKNKETEERNHTLETENTNLKVYNKEIEERNHALETDNTNLKVNNKETKERNHGLESQNIILKNENTDLKLKDKDHAKLKTTYAVLESEHENLKLSYNDLEAKVTELEIKLGDISKKYSDLLTEYLNLEVIYAALQD</sequence>
<dbReference type="Proteomes" id="UP000789901">
    <property type="component" value="Unassembled WGS sequence"/>
</dbReference>
<dbReference type="EMBL" id="CAJVQB010034072">
    <property type="protein sequence ID" value="CAG8820659.1"/>
    <property type="molecule type" value="Genomic_DNA"/>
</dbReference>
<feature type="coiled-coil region" evidence="1">
    <location>
        <begin position="180"/>
        <end position="378"/>
    </location>
</feature>
<name>A0ABN7W8G0_GIGMA</name>
<evidence type="ECO:0000313" key="3">
    <source>
        <dbReference type="Proteomes" id="UP000789901"/>
    </source>
</evidence>
<feature type="non-terminal residue" evidence="2">
    <location>
        <position position="398"/>
    </location>
</feature>
<comment type="caution">
    <text evidence="2">The sequence shown here is derived from an EMBL/GenBank/DDBJ whole genome shotgun (WGS) entry which is preliminary data.</text>
</comment>
<proteinExistence type="predicted"/>
<organism evidence="2 3">
    <name type="scientific">Gigaspora margarita</name>
    <dbReference type="NCBI Taxonomy" id="4874"/>
    <lineage>
        <taxon>Eukaryota</taxon>
        <taxon>Fungi</taxon>
        <taxon>Fungi incertae sedis</taxon>
        <taxon>Mucoromycota</taxon>
        <taxon>Glomeromycotina</taxon>
        <taxon>Glomeromycetes</taxon>
        <taxon>Diversisporales</taxon>
        <taxon>Gigasporaceae</taxon>
        <taxon>Gigaspora</taxon>
    </lineage>
</organism>
<keyword evidence="1" id="KW-0175">Coiled coil</keyword>
<accession>A0ABN7W8G0</accession>
<evidence type="ECO:0000313" key="2">
    <source>
        <dbReference type="EMBL" id="CAG8820659.1"/>
    </source>
</evidence>
<gene>
    <name evidence="2" type="ORF">GMARGA_LOCUS27632</name>
</gene>
<reference evidence="2 3" key="1">
    <citation type="submission" date="2021-06" db="EMBL/GenBank/DDBJ databases">
        <authorList>
            <person name="Kallberg Y."/>
            <person name="Tangrot J."/>
            <person name="Rosling A."/>
        </authorList>
    </citation>
    <scope>NUCLEOTIDE SEQUENCE [LARGE SCALE GENOMIC DNA]</scope>
    <source>
        <strain evidence="2 3">120-4 pot B 10/14</strain>
    </source>
</reference>
<keyword evidence="3" id="KW-1185">Reference proteome</keyword>
<protein>
    <submittedName>
        <fullName evidence="2">23130_t:CDS:1</fullName>
    </submittedName>
</protein>